<dbReference type="OrthoDB" id="9954429at2"/>
<evidence type="ECO:0000313" key="1">
    <source>
        <dbReference type="EMBL" id="OIZ94966.1"/>
    </source>
</evidence>
<sequence length="313" mass="36135">MPIPTEIQSALQVYDNNKGFWRRLFRRDQAAIRTLRTLRDAEQANFLKIYQCFIENLPKPTQASYQVYQAVLIFLDNLDLNAVHQAMDQLYIAKLITPKNLEKLNKLKTNHFQLLNNLLTQFNKNQLLNPANFDAIGNFFETTEENILIVFNYIVSAVNTLSDGDCLNQENFDYIIEKPNYAANIAIVLVALNKTNLLTSANLSQLDDPDNRFLFSDDANHILWSQFKDYLNRLLIDETNQSIFDQIIQLAKQENPKTEIEHYMNQLNSQPDTWRKNFPSNLSNISTLPKGRGSQEQLLDLNELNSLTKSGTI</sequence>
<accession>A0A1J8NLN5</accession>
<name>A0A1J8NLN5_9COXI</name>
<dbReference type="Proteomes" id="UP000183924">
    <property type="component" value="Unassembled WGS sequence"/>
</dbReference>
<gene>
    <name evidence="1" type="ORF">A1D18_02350</name>
</gene>
<dbReference type="EMBL" id="LUKY01000032">
    <property type="protein sequence ID" value="OIZ94966.1"/>
    <property type="molecule type" value="Genomic_DNA"/>
</dbReference>
<protein>
    <submittedName>
        <fullName evidence="1">Uncharacterized protein</fullName>
    </submittedName>
</protein>
<keyword evidence="2" id="KW-1185">Reference proteome</keyword>
<proteinExistence type="predicted"/>
<evidence type="ECO:0000313" key="2">
    <source>
        <dbReference type="Proteomes" id="UP000183924"/>
    </source>
</evidence>
<dbReference type="AlphaFoldDB" id="A0A1J8NLN5"/>
<comment type="caution">
    <text evidence="1">The sequence shown here is derived from an EMBL/GenBank/DDBJ whole genome shotgun (WGS) entry which is preliminary data.</text>
</comment>
<reference evidence="1 2" key="1">
    <citation type="submission" date="2016-03" db="EMBL/GenBank/DDBJ databases">
        <title>Comparative genomics of Rickettsiella.</title>
        <authorList>
            <person name="Chandler C."/>
            <person name="Wang Y."/>
        </authorList>
    </citation>
    <scope>NUCLEOTIDE SEQUENCE [LARGE SCALE GENOMIC DNA]</scope>
    <source>
        <strain evidence="1 2">RCFS May 2013</strain>
    </source>
</reference>
<dbReference type="RefSeq" id="WP_071662226.1">
    <property type="nucleotide sequence ID" value="NZ_LUKY01000032.1"/>
</dbReference>
<organism evidence="1 2">
    <name type="scientific">Candidatus Rickettsiella isopodorum</name>
    <dbReference type="NCBI Taxonomy" id="1225476"/>
    <lineage>
        <taxon>Bacteria</taxon>
        <taxon>Pseudomonadati</taxon>
        <taxon>Pseudomonadota</taxon>
        <taxon>Gammaproteobacteria</taxon>
        <taxon>Legionellales</taxon>
        <taxon>Coxiellaceae</taxon>
        <taxon>Rickettsiella</taxon>
    </lineage>
</organism>